<evidence type="ECO:0000313" key="3">
    <source>
        <dbReference type="Proteomes" id="UP000570166"/>
    </source>
</evidence>
<protein>
    <submittedName>
        <fullName evidence="2">Uncharacterized protein</fullName>
    </submittedName>
</protein>
<evidence type="ECO:0000313" key="2">
    <source>
        <dbReference type="EMBL" id="MBA2933132.1"/>
    </source>
</evidence>
<proteinExistence type="predicted"/>
<gene>
    <name evidence="2" type="ORF">HZF05_03380</name>
</gene>
<name>A0A838L3L5_9SPHN</name>
<comment type="caution">
    <text evidence="2">The sequence shown here is derived from an EMBL/GenBank/DDBJ whole genome shotgun (WGS) entry which is preliminary data.</text>
</comment>
<reference evidence="2 3" key="1">
    <citation type="submission" date="2020-07" db="EMBL/GenBank/DDBJ databases">
        <authorList>
            <person name="Sun Q."/>
        </authorList>
    </citation>
    <scope>NUCLEOTIDE SEQUENCE [LARGE SCALE GENOMIC DNA]</scope>
    <source>
        <strain evidence="2 3">CGMCC 1.13654</strain>
    </source>
</reference>
<organism evidence="2 3">
    <name type="scientific">Sphingomonas chungangi</name>
    <dbReference type="NCBI Taxonomy" id="2683589"/>
    <lineage>
        <taxon>Bacteria</taxon>
        <taxon>Pseudomonadati</taxon>
        <taxon>Pseudomonadota</taxon>
        <taxon>Alphaproteobacteria</taxon>
        <taxon>Sphingomonadales</taxon>
        <taxon>Sphingomonadaceae</taxon>
        <taxon>Sphingomonas</taxon>
    </lineage>
</organism>
<dbReference type="Proteomes" id="UP000570166">
    <property type="component" value="Unassembled WGS sequence"/>
</dbReference>
<evidence type="ECO:0000256" key="1">
    <source>
        <dbReference type="SAM" id="MobiDB-lite"/>
    </source>
</evidence>
<dbReference type="AlphaFoldDB" id="A0A838L3L5"/>
<accession>A0A838L3L5</accession>
<sequence length="67" mass="7799">MRLLCVTLGHKPDKTRVWNDNVDFRAPCARCGAPMMRDEKKAWRLFDHEKDGSPGRKLHRHDKAADL</sequence>
<keyword evidence="3" id="KW-1185">Reference proteome</keyword>
<dbReference type="RefSeq" id="WP_160365190.1">
    <property type="nucleotide sequence ID" value="NZ_JACEIB010000001.1"/>
</dbReference>
<feature type="compositionally biased region" description="Basic residues" evidence="1">
    <location>
        <begin position="56"/>
        <end position="67"/>
    </location>
</feature>
<dbReference type="EMBL" id="JACEIB010000001">
    <property type="protein sequence ID" value="MBA2933132.1"/>
    <property type="molecule type" value="Genomic_DNA"/>
</dbReference>
<feature type="region of interest" description="Disordered" evidence="1">
    <location>
        <begin position="47"/>
        <end position="67"/>
    </location>
</feature>